<evidence type="ECO:0008006" key="5">
    <source>
        <dbReference type="Google" id="ProtNLM"/>
    </source>
</evidence>
<dbReference type="InterPro" id="IPR019734">
    <property type="entry name" value="TPR_rpt"/>
</dbReference>
<dbReference type="InterPro" id="IPR011990">
    <property type="entry name" value="TPR-like_helical_dom_sf"/>
</dbReference>
<sequence length="490" mass="56182">MAKNLKIIILLLFPFLTQANDFELSPNVQKAYSDVFNFRINACRAALAKEKKDNPFRLYLENYIEFVEIFNNDEETYFKRIADNEDERLDLIEDLDENSPYNRFLRAEIKLQWALLKIRFGHEVKAAYNIIQAAKLLEENQKLFPNFLPNYKSLGSLHIVIGSVPDNFRWALKILGLKGNVNQGLTELDKATKDKIWGAEAAYCSLYIQSFVLKFDEKDNSSLLRFIENQPENPNASFIAVAISLRTNRAEQAQKILKKYPVGSEYLYCPIMEIYRGDIALMKGQFQAANASYNAYLRNFKGKAFLKDAYLKLFFSNYLAGDDKKSLTFLTKIPAVGSSISETDKATEKFYENYAKTRVLPNKALLQARLALDGGYSTQALDAIQDVDVKQISPKEQAEYYFLGGKAFYRTGQPDKAITYFEKSITLSEKQNWHFGASSSLQIGYILQAKGQKQQAKNYFEKAISYKNHEFKNTIDSKARAAMTEMGYYL</sequence>
<feature type="signal peptide" evidence="2">
    <location>
        <begin position="1"/>
        <end position="19"/>
    </location>
</feature>
<reference evidence="3" key="2">
    <citation type="submission" date="2020-09" db="EMBL/GenBank/DDBJ databases">
        <authorList>
            <person name="Sun Q."/>
            <person name="Zhou Y."/>
        </authorList>
    </citation>
    <scope>NUCLEOTIDE SEQUENCE</scope>
    <source>
        <strain evidence="3">CGMCC 1.15958</strain>
    </source>
</reference>
<evidence type="ECO:0000256" key="1">
    <source>
        <dbReference type="PROSITE-ProRule" id="PRU00339"/>
    </source>
</evidence>
<keyword evidence="1" id="KW-0802">TPR repeat</keyword>
<accession>A0A916YZ89</accession>
<dbReference type="Pfam" id="PF13181">
    <property type="entry name" value="TPR_8"/>
    <property type="match status" value="2"/>
</dbReference>
<dbReference type="RefSeq" id="WP_188768008.1">
    <property type="nucleotide sequence ID" value="NZ_BMKK01000007.1"/>
</dbReference>
<dbReference type="AlphaFoldDB" id="A0A916YZ89"/>
<gene>
    <name evidence="3" type="ORF">GCM10011514_36300</name>
</gene>
<keyword evidence="2" id="KW-0732">Signal</keyword>
<feature type="chain" id="PRO_5037572302" description="Tetratricopeptide repeat protein" evidence="2">
    <location>
        <begin position="20"/>
        <end position="490"/>
    </location>
</feature>
<proteinExistence type="predicted"/>
<dbReference type="EMBL" id="BMKK01000007">
    <property type="protein sequence ID" value="GGD68920.1"/>
    <property type="molecule type" value="Genomic_DNA"/>
</dbReference>
<evidence type="ECO:0000313" key="3">
    <source>
        <dbReference type="EMBL" id="GGD68920.1"/>
    </source>
</evidence>
<protein>
    <recommendedName>
        <fullName evidence="5">Tetratricopeptide repeat protein</fullName>
    </recommendedName>
</protein>
<dbReference type="Gene3D" id="1.25.40.10">
    <property type="entry name" value="Tetratricopeptide repeat domain"/>
    <property type="match status" value="2"/>
</dbReference>
<dbReference type="InterPro" id="IPR019412">
    <property type="entry name" value="IML2/TPR_39"/>
</dbReference>
<dbReference type="SUPFAM" id="SSF48452">
    <property type="entry name" value="TPR-like"/>
    <property type="match status" value="1"/>
</dbReference>
<feature type="repeat" description="TPR" evidence="1">
    <location>
        <begin position="398"/>
        <end position="431"/>
    </location>
</feature>
<dbReference type="SMART" id="SM00028">
    <property type="entry name" value="TPR"/>
    <property type="match status" value="2"/>
</dbReference>
<dbReference type="PANTHER" id="PTHR31859">
    <property type="entry name" value="TETRATRICOPEPTIDE REPEAT PROTEIN 39 FAMILY MEMBER"/>
    <property type="match status" value="1"/>
</dbReference>
<organism evidence="3 4">
    <name type="scientific">Emticicia aquatilis</name>
    <dbReference type="NCBI Taxonomy" id="1537369"/>
    <lineage>
        <taxon>Bacteria</taxon>
        <taxon>Pseudomonadati</taxon>
        <taxon>Bacteroidota</taxon>
        <taxon>Cytophagia</taxon>
        <taxon>Cytophagales</taxon>
        <taxon>Leadbetterellaceae</taxon>
        <taxon>Emticicia</taxon>
    </lineage>
</organism>
<dbReference type="Proteomes" id="UP000609064">
    <property type="component" value="Unassembled WGS sequence"/>
</dbReference>
<keyword evidence="4" id="KW-1185">Reference proteome</keyword>
<comment type="caution">
    <text evidence="3">The sequence shown here is derived from an EMBL/GenBank/DDBJ whole genome shotgun (WGS) entry which is preliminary data.</text>
</comment>
<reference evidence="3" key="1">
    <citation type="journal article" date="2014" name="Int. J. Syst. Evol. Microbiol.">
        <title>Complete genome sequence of Corynebacterium casei LMG S-19264T (=DSM 44701T), isolated from a smear-ripened cheese.</title>
        <authorList>
            <consortium name="US DOE Joint Genome Institute (JGI-PGF)"/>
            <person name="Walter F."/>
            <person name="Albersmeier A."/>
            <person name="Kalinowski J."/>
            <person name="Ruckert C."/>
        </authorList>
    </citation>
    <scope>NUCLEOTIDE SEQUENCE</scope>
    <source>
        <strain evidence="3">CGMCC 1.15958</strain>
    </source>
</reference>
<dbReference type="PROSITE" id="PS50005">
    <property type="entry name" value="TPR"/>
    <property type="match status" value="1"/>
</dbReference>
<evidence type="ECO:0000313" key="4">
    <source>
        <dbReference type="Proteomes" id="UP000609064"/>
    </source>
</evidence>
<dbReference type="PANTHER" id="PTHR31859:SF1">
    <property type="entry name" value="TETRATRICOPEPTIDE REPEAT PROTEIN 39C"/>
    <property type="match status" value="1"/>
</dbReference>
<name>A0A916YZ89_9BACT</name>
<evidence type="ECO:0000256" key="2">
    <source>
        <dbReference type="SAM" id="SignalP"/>
    </source>
</evidence>